<accession>A0A8T2M6J2</accession>
<keyword evidence="6" id="KW-0325">Glycoprotein</keyword>
<proteinExistence type="inferred from homology"/>
<evidence type="ECO:0000256" key="5">
    <source>
        <dbReference type="ARBA" id="ARBA00023136"/>
    </source>
</evidence>
<feature type="transmembrane region" description="Helical" evidence="10">
    <location>
        <begin position="356"/>
        <end position="375"/>
    </location>
</feature>
<name>A0A8T2M6J2_ASTMX</name>
<feature type="transmembrane region" description="Helical" evidence="10">
    <location>
        <begin position="769"/>
        <end position="789"/>
    </location>
</feature>
<dbReference type="EMBL" id="JAICCE010000003">
    <property type="protein sequence ID" value="KAG9279220.1"/>
    <property type="molecule type" value="Genomic_DNA"/>
</dbReference>
<feature type="transmembrane region" description="Helical" evidence="10">
    <location>
        <begin position="387"/>
        <end position="410"/>
    </location>
</feature>
<comment type="similarity">
    <text evidence="1">Belongs to the patched family.</text>
</comment>
<evidence type="ECO:0000313" key="13">
    <source>
        <dbReference type="Proteomes" id="UP000752171"/>
    </source>
</evidence>
<dbReference type="Pfam" id="PF02460">
    <property type="entry name" value="Patched"/>
    <property type="match status" value="1"/>
</dbReference>
<dbReference type="FunFam" id="1.20.1640.10:FF:000013">
    <property type="entry name" value="PaTched Related family"/>
    <property type="match status" value="1"/>
</dbReference>
<keyword evidence="2" id="KW-1003">Cell membrane</keyword>
<evidence type="ECO:0000256" key="8">
    <source>
        <dbReference type="ARBA" id="ARBA00060429"/>
    </source>
</evidence>
<feature type="transmembrane region" description="Helical" evidence="10">
    <location>
        <begin position="252"/>
        <end position="270"/>
    </location>
</feature>
<feature type="transmembrane region" description="Helical" evidence="10">
    <location>
        <begin position="26"/>
        <end position="49"/>
    </location>
</feature>
<gene>
    <name evidence="12" type="primary">PTCHD3</name>
    <name evidence="12" type="ORF">AMEX_G4733</name>
</gene>
<keyword evidence="4 10" id="KW-1133">Transmembrane helix</keyword>
<dbReference type="PANTHER" id="PTHR10796">
    <property type="entry name" value="PATCHED-RELATED"/>
    <property type="match status" value="1"/>
</dbReference>
<evidence type="ECO:0000256" key="6">
    <source>
        <dbReference type="ARBA" id="ARBA00023180"/>
    </source>
</evidence>
<feature type="transmembrane region" description="Helical" evidence="10">
    <location>
        <begin position="699"/>
        <end position="720"/>
    </location>
</feature>
<evidence type="ECO:0000256" key="7">
    <source>
        <dbReference type="ARBA" id="ARBA00057027"/>
    </source>
</evidence>
<comment type="caution">
    <text evidence="12">The sequence shown here is derived from an EMBL/GenBank/DDBJ whole genome shotgun (WGS) entry which is preliminary data.</text>
</comment>
<feature type="transmembrane region" description="Helical" evidence="10">
    <location>
        <begin position="476"/>
        <end position="494"/>
    </location>
</feature>
<evidence type="ECO:0000256" key="2">
    <source>
        <dbReference type="ARBA" id="ARBA00022475"/>
    </source>
</evidence>
<sequence>MGSCNTNCVEKPLSLGFRKFGRCVGKYPWCFFILPLIIAAGLGGGFYFLSERESNDIEEQFTPKDGLAKAERTFVKDNFPTTQAFSQLRLYTEGTYASLIITSSANILTVDAFREILDLDGKVKKITAGNSLTFESLCAKTGNKCMTNNILNIINYNASQIADTAINYPLNNNVFLGTEIGGVTLKSDNLTIESAKAIRLYYFLKDKITNETDEWLLTFLNVFSEDPASQTLSVSYFTSMSRQEEFKKSPKTVIKFFSVTYFLAIFISVMSCLRLDCVRNKVWVATFGVLSAGLAVLSSFGLLLLCGMPFAMTVATSPFLILGIGVDDMFIMISSWQKTNVHDDVEKRLAKTYEEAAVSITITTLTDVLAFYIGLMSSFPSVQSFCIYTGTAILFCYIYNITFFGAFLAFNGRREKSNRHWLTCMVVDHPKPDSKNSICSVGGAYDPVTETEEEMPVNSFFKTHYGPFLTKPWTKVGVVLIYAVYLAGSVYGCIQMKEGIELKNLAPDNSYVAKYYDNQGEYFSDFGPNVMVVIKDDMFQYWNESARQELNTCLEQFQKLDMVATDMTTFWLSYYLQYGEKVNVSLSVKSTFFSNLRLFLIVSGFSQDLNLSYVSQRIYASRFFVQTVNIRTAVDEKNMLNAFRQTAEDCSVPLLVYHPAFIYFDQYAVIISNTIQNVLVATLVMLCISLLLIPNPLCSLWVTFAIASVICGVAGFMALWDVNLDSISMINLVICIGFSVDFSAHISYACVSSKANTANEKVIDALYNLGYPIIQGAVSTVAGVVVLAAAESYIFRTFFKIMFLVILFGALHGLVFIPVFLTFFGICCKKSEVTNDNEPIEELSERSRSARIKEMHAYDNPYMNYKRS</sequence>
<evidence type="ECO:0000256" key="4">
    <source>
        <dbReference type="ARBA" id="ARBA00022989"/>
    </source>
</evidence>
<dbReference type="InterPro" id="IPR003392">
    <property type="entry name" value="PTHD_SSD"/>
</dbReference>
<evidence type="ECO:0000256" key="1">
    <source>
        <dbReference type="ARBA" id="ARBA00005585"/>
    </source>
</evidence>
<feature type="transmembrane region" description="Helical" evidence="10">
    <location>
        <begin position="318"/>
        <end position="336"/>
    </location>
</feature>
<evidence type="ECO:0000256" key="10">
    <source>
        <dbReference type="SAM" id="Phobius"/>
    </source>
</evidence>
<feature type="transmembrane region" description="Helical" evidence="10">
    <location>
        <begin position="727"/>
        <end position="749"/>
    </location>
</feature>
<dbReference type="GO" id="GO:0097225">
    <property type="term" value="C:sperm midpiece"/>
    <property type="evidence" value="ECO:0007669"/>
    <property type="project" value="UniProtKB-ARBA"/>
</dbReference>
<feature type="transmembrane region" description="Helical" evidence="10">
    <location>
        <begin position="282"/>
        <end position="306"/>
    </location>
</feature>
<dbReference type="PROSITE" id="PS50156">
    <property type="entry name" value="SSD"/>
    <property type="match status" value="1"/>
</dbReference>
<evidence type="ECO:0000259" key="11">
    <source>
        <dbReference type="PROSITE" id="PS50156"/>
    </source>
</evidence>
<dbReference type="GO" id="GO:0016020">
    <property type="term" value="C:membrane"/>
    <property type="evidence" value="ECO:0007669"/>
    <property type="project" value="InterPro"/>
</dbReference>
<reference evidence="12 13" key="1">
    <citation type="submission" date="2021-07" db="EMBL/GenBank/DDBJ databases">
        <authorList>
            <person name="Imarazene B."/>
            <person name="Zahm M."/>
            <person name="Klopp C."/>
            <person name="Cabau C."/>
            <person name="Beille S."/>
            <person name="Jouanno E."/>
            <person name="Castinel A."/>
            <person name="Lluch J."/>
            <person name="Gil L."/>
            <person name="Kuchtly C."/>
            <person name="Lopez Roques C."/>
            <person name="Donnadieu C."/>
            <person name="Parrinello H."/>
            <person name="Journot L."/>
            <person name="Du K."/>
            <person name="Schartl M."/>
            <person name="Retaux S."/>
            <person name="Guiguen Y."/>
        </authorList>
    </citation>
    <scope>NUCLEOTIDE SEQUENCE [LARGE SCALE GENOMIC DNA]</scope>
    <source>
        <strain evidence="12">Pach_M1</strain>
        <tissue evidence="12">Testis</tissue>
    </source>
</reference>
<dbReference type="Gene3D" id="1.20.1640.10">
    <property type="entry name" value="Multidrug efflux transporter AcrB transmembrane domain"/>
    <property type="match status" value="2"/>
</dbReference>
<evidence type="ECO:0000256" key="3">
    <source>
        <dbReference type="ARBA" id="ARBA00022692"/>
    </source>
</evidence>
<dbReference type="OrthoDB" id="6510177at2759"/>
<organism evidence="12 13">
    <name type="scientific">Astyanax mexicanus</name>
    <name type="common">Blind cave fish</name>
    <name type="synonym">Astyanax fasciatus mexicanus</name>
    <dbReference type="NCBI Taxonomy" id="7994"/>
    <lineage>
        <taxon>Eukaryota</taxon>
        <taxon>Metazoa</taxon>
        <taxon>Chordata</taxon>
        <taxon>Craniata</taxon>
        <taxon>Vertebrata</taxon>
        <taxon>Euteleostomi</taxon>
        <taxon>Actinopterygii</taxon>
        <taxon>Neopterygii</taxon>
        <taxon>Teleostei</taxon>
        <taxon>Ostariophysi</taxon>
        <taxon>Characiformes</taxon>
        <taxon>Characoidei</taxon>
        <taxon>Acestrorhamphidae</taxon>
        <taxon>Acestrorhamphinae</taxon>
        <taxon>Astyanax</taxon>
    </lineage>
</organism>
<feature type="transmembrane region" description="Helical" evidence="10">
    <location>
        <begin position="801"/>
        <end position="826"/>
    </location>
</feature>
<dbReference type="AlphaFoldDB" id="A0A8T2M6J2"/>
<dbReference type="SUPFAM" id="SSF82866">
    <property type="entry name" value="Multidrug efflux transporter AcrB transmembrane domain"/>
    <property type="match status" value="2"/>
</dbReference>
<feature type="domain" description="SSD" evidence="11">
    <location>
        <begin position="253"/>
        <end position="410"/>
    </location>
</feature>
<evidence type="ECO:0000313" key="12">
    <source>
        <dbReference type="EMBL" id="KAG9279220.1"/>
    </source>
</evidence>
<evidence type="ECO:0000256" key="9">
    <source>
        <dbReference type="ARBA" id="ARBA00074262"/>
    </source>
</evidence>
<dbReference type="InterPro" id="IPR051697">
    <property type="entry name" value="Patched_domain-protein"/>
</dbReference>
<dbReference type="InterPro" id="IPR000731">
    <property type="entry name" value="SSD"/>
</dbReference>
<dbReference type="PANTHER" id="PTHR10796:SF60">
    <property type="entry name" value="PATCHED DOMAIN-CONTAINING PROTEIN 3"/>
    <property type="match status" value="1"/>
</dbReference>
<keyword evidence="3 10" id="KW-0812">Transmembrane</keyword>
<keyword evidence="5 10" id="KW-0472">Membrane</keyword>
<feature type="transmembrane region" description="Helical" evidence="10">
    <location>
        <begin position="667"/>
        <end position="693"/>
    </location>
</feature>
<protein>
    <recommendedName>
        <fullName evidence="9">Patched domain-containing protein 3</fullName>
    </recommendedName>
</protein>
<dbReference type="Proteomes" id="UP000752171">
    <property type="component" value="Unassembled WGS sequence"/>
</dbReference>
<comment type="function">
    <text evidence="7">May play a role in sperm development or sperm function. However, does not appear to have an essential role in spermatogenesis or male fertility.</text>
</comment>
<comment type="subcellular location">
    <subcellularLocation>
        <location evidence="8">Cell projection</location>
        <location evidence="8">Cilium</location>
        <location evidence="8">Flagellum membrane</location>
        <topology evidence="8">Multi-pass membrane protein</topology>
    </subcellularLocation>
</comment>